<organism evidence="4 5">
    <name type="scientific">Actinocrinis puniceicyclus</name>
    <dbReference type="NCBI Taxonomy" id="977794"/>
    <lineage>
        <taxon>Bacteria</taxon>
        <taxon>Bacillati</taxon>
        <taxon>Actinomycetota</taxon>
        <taxon>Actinomycetes</taxon>
        <taxon>Catenulisporales</taxon>
        <taxon>Actinospicaceae</taxon>
        <taxon>Actinocrinis</taxon>
    </lineage>
</organism>
<gene>
    <name evidence="4" type="ORF">KGA66_25900</name>
</gene>
<evidence type="ECO:0000259" key="2">
    <source>
        <dbReference type="PROSITE" id="PS51186"/>
    </source>
</evidence>
<dbReference type="InterPro" id="IPR016181">
    <property type="entry name" value="Acyl_CoA_acyltransferase"/>
</dbReference>
<proteinExistence type="predicted"/>
<evidence type="ECO:0000313" key="4">
    <source>
        <dbReference type="EMBL" id="MBS2966500.1"/>
    </source>
</evidence>
<protein>
    <submittedName>
        <fullName evidence="4">N-acetyltransferase</fullName>
    </submittedName>
</protein>
<dbReference type="EMBL" id="JAGSXH010000156">
    <property type="protein sequence ID" value="MBS2966500.1"/>
    <property type="molecule type" value="Genomic_DNA"/>
</dbReference>
<comment type="caution">
    <text evidence="4">The sequence shown here is derived from an EMBL/GenBank/DDBJ whole genome shotgun (WGS) entry which is preliminary data.</text>
</comment>
<dbReference type="PROSITE" id="PS51186">
    <property type="entry name" value="GNAT"/>
    <property type="match status" value="1"/>
</dbReference>
<evidence type="ECO:0000313" key="5">
    <source>
        <dbReference type="Proteomes" id="UP000677913"/>
    </source>
</evidence>
<dbReference type="Proteomes" id="UP000677913">
    <property type="component" value="Unassembled WGS sequence"/>
</dbReference>
<dbReference type="PANTHER" id="PTHR31435:SF10">
    <property type="entry name" value="BSR4717 PROTEIN"/>
    <property type="match status" value="1"/>
</dbReference>
<dbReference type="InterPro" id="IPR031165">
    <property type="entry name" value="GNAT_YJDJ"/>
</dbReference>
<dbReference type="GO" id="GO:0016747">
    <property type="term" value="F:acyltransferase activity, transferring groups other than amino-acyl groups"/>
    <property type="evidence" value="ECO:0007669"/>
    <property type="project" value="InterPro"/>
</dbReference>
<reference evidence="4" key="1">
    <citation type="submission" date="2021-04" db="EMBL/GenBank/DDBJ databases">
        <title>Genome based classification of Actinospica acidithermotolerans sp. nov., an actinobacterium isolated from an Indonesian hot spring.</title>
        <authorList>
            <person name="Kusuma A.B."/>
            <person name="Putra K.E."/>
            <person name="Nafisah S."/>
            <person name="Loh J."/>
            <person name="Nouioui I."/>
            <person name="Goodfellow M."/>
        </authorList>
    </citation>
    <scope>NUCLEOTIDE SEQUENCE</scope>
    <source>
        <strain evidence="4">DSM 45618</strain>
    </source>
</reference>
<dbReference type="AlphaFoldDB" id="A0A8J7WTK1"/>
<accession>A0A8J7WTK1</accession>
<dbReference type="Pfam" id="PF14542">
    <property type="entry name" value="Acetyltransf_CG"/>
    <property type="match status" value="1"/>
</dbReference>
<feature type="region of interest" description="Disordered" evidence="1">
    <location>
        <begin position="121"/>
        <end position="142"/>
    </location>
</feature>
<feature type="compositionally biased region" description="Polar residues" evidence="1">
    <location>
        <begin position="132"/>
        <end position="142"/>
    </location>
</feature>
<dbReference type="RefSeq" id="WP_211471632.1">
    <property type="nucleotide sequence ID" value="NZ_JAGSXH010000156.1"/>
</dbReference>
<dbReference type="PANTHER" id="PTHR31435">
    <property type="entry name" value="PROTEIN NATD1"/>
    <property type="match status" value="1"/>
</dbReference>
<dbReference type="InterPro" id="IPR000182">
    <property type="entry name" value="GNAT_dom"/>
</dbReference>
<feature type="domain" description="N-acetyltransferase" evidence="2">
    <location>
        <begin position="1"/>
        <end position="113"/>
    </location>
</feature>
<sequence length="142" mass="15727">MNIEIRDEREDGRYTAYLDEKRLGYATWVKVHDTVVLPHTEVGPEWAGRGIGSMLARRAFDDARADGLTVLPFCPFMKRWAELHPDYRDIVRTPRPGELPSVESAVHAARTLEALTAVHEAQRAHPGPDGAPTSTRTAPGAS</sequence>
<feature type="domain" description="N-acetyltransferase" evidence="3">
    <location>
        <begin position="6"/>
        <end position="92"/>
    </location>
</feature>
<name>A0A8J7WTK1_9ACTN</name>
<dbReference type="Gene3D" id="3.40.630.30">
    <property type="match status" value="1"/>
</dbReference>
<dbReference type="PROSITE" id="PS51729">
    <property type="entry name" value="GNAT_YJDJ"/>
    <property type="match status" value="1"/>
</dbReference>
<evidence type="ECO:0000259" key="3">
    <source>
        <dbReference type="PROSITE" id="PS51729"/>
    </source>
</evidence>
<dbReference type="SUPFAM" id="SSF55729">
    <property type="entry name" value="Acyl-CoA N-acyltransferases (Nat)"/>
    <property type="match status" value="1"/>
</dbReference>
<dbReference type="InterPro" id="IPR045057">
    <property type="entry name" value="Gcn5-rel_NAT"/>
</dbReference>
<dbReference type="CDD" id="cd04301">
    <property type="entry name" value="NAT_SF"/>
    <property type="match status" value="1"/>
</dbReference>
<evidence type="ECO:0000256" key="1">
    <source>
        <dbReference type="SAM" id="MobiDB-lite"/>
    </source>
</evidence>
<keyword evidence="5" id="KW-1185">Reference proteome</keyword>